<dbReference type="SUPFAM" id="SSF56935">
    <property type="entry name" value="Porins"/>
    <property type="match status" value="1"/>
</dbReference>
<evidence type="ECO:0000313" key="3">
    <source>
        <dbReference type="Proteomes" id="UP000580043"/>
    </source>
</evidence>
<evidence type="ECO:0008006" key="4">
    <source>
        <dbReference type="Google" id="ProtNLM"/>
    </source>
</evidence>
<keyword evidence="3" id="KW-1185">Reference proteome</keyword>
<dbReference type="InterPro" id="IPR010870">
    <property type="entry name" value="Porin_O/P"/>
</dbReference>
<dbReference type="Proteomes" id="UP000580043">
    <property type="component" value="Unassembled WGS sequence"/>
</dbReference>
<reference evidence="2 3" key="1">
    <citation type="submission" date="2020-04" db="EMBL/GenBank/DDBJ databases">
        <title>Zoogloea sp. G-4-1-14 isolated from soil.</title>
        <authorList>
            <person name="Dahal R.H."/>
        </authorList>
    </citation>
    <scope>NUCLEOTIDE SEQUENCE [LARGE SCALE GENOMIC DNA]</scope>
    <source>
        <strain evidence="2 3">G-4-1-14</strain>
    </source>
</reference>
<feature type="signal peptide" evidence="1">
    <location>
        <begin position="1"/>
        <end position="21"/>
    </location>
</feature>
<dbReference type="EMBL" id="JABBGA010000001">
    <property type="protein sequence ID" value="NML24221.1"/>
    <property type="molecule type" value="Genomic_DNA"/>
</dbReference>
<organism evidence="2 3">
    <name type="scientific">Zoogloea dura</name>
    <dbReference type="NCBI Taxonomy" id="2728840"/>
    <lineage>
        <taxon>Bacteria</taxon>
        <taxon>Pseudomonadati</taxon>
        <taxon>Pseudomonadota</taxon>
        <taxon>Betaproteobacteria</taxon>
        <taxon>Rhodocyclales</taxon>
        <taxon>Zoogloeaceae</taxon>
        <taxon>Zoogloea</taxon>
    </lineage>
</organism>
<accession>A0A848G3F9</accession>
<dbReference type="InterPro" id="IPR023614">
    <property type="entry name" value="Porin_dom_sf"/>
</dbReference>
<evidence type="ECO:0000256" key="1">
    <source>
        <dbReference type="SAM" id="SignalP"/>
    </source>
</evidence>
<dbReference type="AlphaFoldDB" id="A0A848G3F9"/>
<sequence length="466" mass="49949">MKITPLCLALAALFPAGGAHAASDAKLLARFEKLAAELEAVKAELKTVKAQVAAQPASPPAAVRPATPATPVAIAASTAPAAAAASAPAVQPTATSLAAREPYTSPLAAPASPTSFFGYGEISYNRPFRNQSQTQIDVRRVVLGVSHQASERTRIVTELEFEHAVTSADDSGEAAIEQVYVEHRLNDNVGLKGGLFLIPLGFLNLKHEPLTYYGVERNFVETAIIPSTWREVGLSAFGVSDAGLRWDIGMTSGFDLNKWDRSSTEGQESPLASIHQEGQFARSNNLSAYAAVSWRGTPGLDVGAGIFSGKASHKLKDPSTANAGQYASGARITLWDAHARWTPGNWDLAALYARGTITDTNELNVQLAGGTLVPKTFFGWYTQAAYRIWEHGEYQLSPFARYEVFNTASGYAAPAWVGASPLQDEKVLTTGANLKVGENVVLKADIQRFQVDRSRDRLNLGIGYQF</sequence>
<gene>
    <name evidence="2" type="ORF">HHL15_00555</name>
</gene>
<protein>
    <recommendedName>
        <fullName evidence="4">Porin</fullName>
    </recommendedName>
</protein>
<evidence type="ECO:0000313" key="2">
    <source>
        <dbReference type="EMBL" id="NML24221.1"/>
    </source>
</evidence>
<proteinExistence type="predicted"/>
<dbReference type="RefSeq" id="WP_169143870.1">
    <property type="nucleotide sequence ID" value="NZ_JABBGA010000001.1"/>
</dbReference>
<dbReference type="Pfam" id="PF07396">
    <property type="entry name" value="Porin_O_P"/>
    <property type="match status" value="1"/>
</dbReference>
<name>A0A848G3F9_9RHOO</name>
<comment type="caution">
    <text evidence="2">The sequence shown here is derived from an EMBL/GenBank/DDBJ whole genome shotgun (WGS) entry which is preliminary data.</text>
</comment>
<keyword evidence="1" id="KW-0732">Signal</keyword>
<feature type="chain" id="PRO_5032474691" description="Porin" evidence="1">
    <location>
        <begin position="22"/>
        <end position="466"/>
    </location>
</feature>
<dbReference type="Gene3D" id="2.40.160.10">
    <property type="entry name" value="Porin"/>
    <property type="match status" value="1"/>
</dbReference>